<dbReference type="InterPro" id="IPR014347">
    <property type="entry name" value="Tautomerase/MIF_sf"/>
</dbReference>
<proteinExistence type="predicted"/>
<dbReference type="EMBL" id="JBHUII010000004">
    <property type="protein sequence ID" value="MFD2206152.1"/>
    <property type="molecule type" value="Genomic_DNA"/>
</dbReference>
<evidence type="ECO:0000313" key="1">
    <source>
        <dbReference type="EMBL" id="MFD2206152.1"/>
    </source>
</evidence>
<comment type="caution">
    <text evidence="1">The sequence shown here is derived from an EMBL/GenBank/DDBJ whole genome shotgun (WGS) entry which is preliminary data.</text>
</comment>
<sequence>MPLVRISHPSGKTNDYANALSKGVHTALVQAFGIPEDDYFQIVTEHLTGKELRYPENFLGIKHGKEVVFVQITAAEGRTVEQKKTLYKMIAELLNENADVPQSDVIINLVETKKENWSFGNGVALFA</sequence>
<name>A0ABW5BJ44_9PROT</name>
<organism evidence="1 2">
    <name type="scientific">Kiloniella antarctica</name>
    <dbReference type="NCBI Taxonomy" id="1550907"/>
    <lineage>
        <taxon>Bacteria</taxon>
        <taxon>Pseudomonadati</taxon>
        <taxon>Pseudomonadota</taxon>
        <taxon>Alphaproteobacteria</taxon>
        <taxon>Rhodospirillales</taxon>
        <taxon>Kiloniellaceae</taxon>
        <taxon>Kiloniella</taxon>
    </lineage>
</organism>
<evidence type="ECO:0000313" key="2">
    <source>
        <dbReference type="Proteomes" id="UP001597294"/>
    </source>
</evidence>
<gene>
    <name evidence="1" type="ORF">ACFSKO_11030</name>
</gene>
<accession>A0ABW5BJ44</accession>
<dbReference type="Gene3D" id="3.30.429.10">
    <property type="entry name" value="Macrophage Migration Inhibitory Factor"/>
    <property type="match status" value="1"/>
</dbReference>
<dbReference type="Proteomes" id="UP001597294">
    <property type="component" value="Unassembled WGS sequence"/>
</dbReference>
<dbReference type="PANTHER" id="PTHR38460:SF1">
    <property type="entry name" value="TAUTOMERASE YOLI-RELATED"/>
    <property type="match status" value="1"/>
</dbReference>
<dbReference type="InterPro" id="IPR037479">
    <property type="entry name" value="Tauto_MSAD"/>
</dbReference>
<keyword evidence="2" id="KW-1185">Reference proteome</keyword>
<dbReference type="PANTHER" id="PTHR38460">
    <property type="entry name" value="TAUTOMERASE YOLI-RELATED"/>
    <property type="match status" value="1"/>
</dbReference>
<reference evidence="2" key="1">
    <citation type="journal article" date="2019" name="Int. J. Syst. Evol. Microbiol.">
        <title>The Global Catalogue of Microorganisms (GCM) 10K type strain sequencing project: providing services to taxonomists for standard genome sequencing and annotation.</title>
        <authorList>
            <consortium name="The Broad Institute Genomics Platform"/>
            <consortium name="The Broad Institute Genome Sequencing Center for Infectious Disease"/>
            <person name="Wu L."/>
            <person name="Ma J."/>
        </authorList>
    </citation>
    <scope>NUCLEOTIDE SEQUENCE [LARGE SCALE GENOMIC DNA]</scope>
    <source>
        <strain evidence="2">CGMCC 4.7192</strain>
    </source>
</reference>
<dbReference type="SUPFAM" id="SSF55331">
    <property type="entry name" value="Tautomerase/MIF"/>
    <property type="match status" value="1"/>
</dbReference>
<dbReference type="Pfam" id="PF14552">
    <property type="entry name" value="Tautomerase_2"/>
    <property type="match status" value="1"/>
</dbReference>
<protein>
    <submittedName>
        <fullName evidence="1">Tautomerase family protein</fullName>
    </submittedName>
</protein>
<dbReference type="RefSeq" id="WP_380251450.1">
    <property type="nucleotide sequence ID" value="NZ_JBHUII010000004.1"/>
</dbReference>